<dbReference type="NCBIfam" id="NF001299">
    <property type="entry name" value="PRK00241.1"/>
    <property type="match status" value="1"/>
</dbReference>
<protein>
    <recommendedName>
        <fullName evidence="4">NAD(+) diphosphatase</fullName>
        <ecNumber evidence="4">3.6.1.22</ecNumber>
    </recommendedName>
</protein>
<dbReference type="PROSITE" id="PS51462">
    <property type="entry name" value="NUDIX"/>
    <property type="match status" value="1"/>
</dbReference>
<dbReference type="GO" id="GO:0019677">
    <property type="term" value="P:NAD+ catabolic process"/>
    <property type="evidence" value="ECO:0007669"/>
    <property type="project" value="TreeGrafter"/>
</dbReference>
<dbReference type="Gene3D" id="3.90.79.20">
    <property type="match status" value="1"/>
</dbReference>
<evidence type="ECO:0000313" key="11">
    <source>
        <dbReference type="EMBL" id="AUB56377.1"/>
    </source>
</evidence>
<comment type="cofactor">
    <cofactor evidence="2">
        <name>Zn(2+)</name>
        <dbReference type="ChEBI" id="CHEBI:29105"/>
    </cofactor>
</comment>
<dbReference type="InterPro" id="IPR049734">
    <property type="entry name" value="NudC-like_C"/>
</dbReference>
<dbReference type="GO" id="GO:0035529">
    <property type="term" value="F:NADH pyrophosphatase activity"/>
    <property type="evidence" value="ECO:0007669"/>
    <property type="project" value="TreeGrafter"/>
</dbReference>
<dbReference type="Pfam" id="PF00293">
    <property type="entry name" value="NUDIX"/>
    <property type="match status" value="1"/>
</dbReference>
<comment type="cofactor">
    <cofactor evidence="1">
        <name>Mg(2+)</name>
        <dbReference type="ChEBI" id="CHEBI:18420"/>
    </cofactor>
</comment>
<evidence type="ECO:0000313" key="12">
    <source>
        <dbReference type="Proteomes" id="UP000232806"/>
    </source>
</evidence>
<evidence type="ECO:0000259" key="10">
    <source>
        <dbReference type="PROSITE" id="PS51462"/>
    </source>
</evidence>
<dbReference type="GO" id="GO:0005829">
    <property type="term" value="C:cytosol"/>
    <property type="evidence" value="ECO:0007669"/>
    <property type="project" value="TreeGrafter"/>
</dbReference>
<dbReference type="PROSITE" id="PS00893">
    <property type="entry name" value="NUDIX_BOX"/>
    <property type="match status" value="1"/>
</dbReference>
<gene>
    <name evidence="11" type="ORF">BK007_10360</name>
</gene>
<accession>A0A2H4VE59</accession>
<keyword evidence="8" id="KW-0520">NAD</keyword>
<dbReference type="Pfam" id="PF09297">
    <property type="entry name" value="Zn_ribbon_NUD"/>
    <property type="match status" value="1"/>
</dbReference>
<evidence type="ECO:0000256" key="7">
    <source>
        <dbReference type="ARBA" id="ARBA00022842"/>
    </source>
</evidence>
<dbReference type="CDD" id="cd03429">
    <property type="entry name" value="NUDIX_NADH_pyrophosphatase_Nudt13"/>
    <property type="match status" value="1"/>
</dbReference>
<proteinExistence type="inferred from homology"/>
<evidence type="ECO:0000256" key="8">
    <source>
        <dbReference type="ARBA" id="ARBA00023027"/>
    </source>
</evidence>
<comment type="similarity">
    <text evidence="3">Belongs to the Nudix hydrolase family. NudC subfamily.</text>
</comment>
<dbReference type="OrthoDB" id="40462at2157"/>
<dbReference type="GeneID" id="35122011"/>
<dbReference type="PANTHER" id="PTHR42904">
    <property type="entry name" value="NUDIX HYDROLASE, NUDC SUBFAMILY"/>
    <property type="match status" value="1"/>
</dbReference>
<feature type="domain" description="Nudix hydrolase" evidence="10">
    <location>
        <begin position="151"/>
        <end position="274"/>
    </location>
</feature>
<evidence type="ECO:0000256" key="2">
    <source>
        <dbReference type="ARBA" id="ARBA00001947"/>
    </source>
</evidence>
<dbReference type="AlphaFoldDB" id="A0A2H4VE59"/>
<dbReference type="EMBL" id="CP017766">
    <property type="protein sequence ID" value="AUB56377.1"/>
    <property type="molecule type" value="Genomic_DNA"/>
</dbReference>
<dbReference type="RefSeq" id="WP_100906354.1">
    <property type="nucleotide sequence ID" value="NZ_CP017766.1"/>
</dbReference>
<evidence type="ECO:0000256" key="9">
    <source>
        <dbReference type="ARBA" id="ARBA00023679"/>
    </source>
</evidence>
<evidence type="ECO:0000256" key="5">
    <source>
        <dbReference type="ARBA" id="ARBA00022723"/>
    </source>
</evidence>
<comment type="catalytic activity">
    <reaction evidence="9">
        <text>a 5'-end NAD(+)-phospho-ribonucleoside in mRNA + H2O = a 5'-end phospho-adenosine-phospho-ribonucleoside in mRNA + beta-nicotinamide D-ribonucleotide + 2 H(+)</text>
        <dbReference type="Rhea" id="RHEA:60876"/>
        <dbReference type="Rhea" id="RHEA-COMP:15698"/>
        <dbReference type="Rhea" id="RHEA-COMP:15719"/>
        <dbReference type="ChEBI" id="CHEBI:14649"/>
        <dbReference type="ChEBI" id="CHEBI:15377"/>
        <dbReference type="ChEBI" id="CHEBI:15378"/>
        <dbReference type="ChEBI" id="CHEBI:144029"/>
        <dbReference type="ChEBI" id="CHEBI:144051"/>
    </reaction>
    <physiologicalReaction direction="left-to-right" evidence="9">
        <dbReference type="Rhea" id="RHEA:60877"/>
    </physiologicalReaction>
</comment>
<evidence type="ECO:0000256" key="4">
    <source>
        <dbReference type="ARBA" id="ARBA00012381"/>
    </source>
</evidence>
<dbReference type="InterPro" id="IPR000086">
    <property type="entry name" value="NUDIX_hydrolase_dom"/>
</dbReference>
<keyword evidence="7" id="KW-0460">Magnesium</keyword>
<dbReference type="GO" id="GO:0046872">
    <property type="term" value="F:metal ion binding"/>
    <property type="evidence" value="ECO:0007669"/>
    <property type="project" value="UniProtKB-KW"/>
</dbReference>
<dbReference type="Pfam" id="PF09296">
    <property type="entry name" value="NUDIX-like"/>
    <property type="match status" value="1"/>
</dbReference>
<keyword evidence="6" id="KW-0378">Hydrolase</keyword>
<dbReference type="GO" id="GO:0006742">
    <property type="term" value="P:NADP+ catabolic process"/>
    <property type="evidence" value="ECO:0007669"/>
    <property type="project" value="TreeGrafter"/>
</dbReference>
<organism evidence="11 12">
    <name type="scientific">Methanobacterium subterraneum</name>
    <dbReference type="NCBI Taxonomy" id="59277"/>
    <lineage>
        <taxon>Archaea</taxon>
        <taxon>Methanobacteriati</taxon>
        <taxon>Methanobacteriota</taxon>
        <taxon>Methanomada group</taxon>
        <taxon>Methanobacteria</taxon>
        <taxon>Methanobacteriales</taxon>
        <taxon>Methanobacteriaceae</taxon>
        <taxon>Methanobacterium</taxon>
    </lineage>
</organism>
<sequence length="279" mass="31587">MHRESIYKRYTPEFTPPTESDKSAFWFLFNSTELLVEINNSQVEIPFLQYPGEMNITPLRSQYLGTFNGHPCYSGELTPETEAPGGMVFKDMRSLYECLDEDLYLLAGRASQIVTWDRTHQFCGQCGASTITKDDEMAKLCPECGFTSFTRLSPAVITAIINDGKLLMARHSRTPRDMYGLIAGFVEPGETLTEAVERETMEEVGLKVKNIEYFGSQPWPYPHSLMIGFTAEYDGGQIRVDGKEITNAKWFGADDLPRIPSKMSIAGELIQWYLDKNSH</sequence>
<reference evidence="11 12" key="1">
    <citation type="submission" date="2016-10" db="EMBL/GenBank/DDBJ databases">
        <title>Comparative genomics between deep and shallow subseafloor isolates.</title>
        <authorList>
            <person name="Ishii S."/>
            <person name="Miller J.R."/>
            <person name="Sutton G."/>
            <person name="Suzuki S."/>
            <person name="Methe B."/>
            <person name="Inagaki F."/>
            <person name="Imachi H."/>
        </authorList>
    </citation>
    <scope>NUCLEOTIDE SEQUENCE [LARGE SCALE GENOMIC DNA]</scope>
    <source>
        <strain evidence="11 12">MO-MB1</strain>
    </source>
</reference>
<dbReference type="PANTHER" id="PTHR42904:SF6">
    <property type="entry name" value="NAD-CAPPED RNA HYDROLASE NUDT12"/>
    <property type="match status" value="1"/>
</dbReference>
<dbReference type="SUPFAM" id="SSF55811">
    <property type="entry name" value="Nudix"/>
    <property type="match status" value="2"/>
</dbReference>
<evidence type="ECO:0000256" key="6">
    <source>
        <dbReference type="ARBA" id="ARBA00022801"/>
    </source>
</evidence>
<dbReference type="EC" id="3.6.1.22" evidence="4"/>
<dbReference type="InterPro" id="IPR050241">
    <property type="entry name" value="NAD-cap_RNA_hydrolase_NudC"/>
</dbReference>
<dbReference type="InterPro" id="IPR015375">
    <property type="entry name" value="NADH_PPase-like_N"/>
</dbReference>
<keyword evidence="5" id="KW-0479">Metal-binding</keyword>
<dbReference type="Gene3D" id="3.90.79.10">
    <property type="entry name" value="Nucleoside Triphosphate Pyrophosphohydrolase"/>
    <property type="match status" value="1"/>
</dbReference>
<dbReference type="InterPro" id="IPR015376">
    <property type="entry name" value="Znr_NADH_PPase"/>
</dbReference>
<evidence type="ECO:0000256" key="3">
    <source>
        <dbReference type="ARBA" id="ARBA00009595"/>
    </source>
</evidence>
<dbReference type="InterPro" id="IPR020084">
    <property type="entry name" value="NUDIX_hydrolase_CS"/>
</dbReference>
<dbReference type="Proteomes" id="UP000232806">
    <property type="component" value="Chromosome"/>
</dbReference>
<name>A0A2H4VE59_9EURY</name>
<evidence type="ECO:0000256" key="1">
    <source>
        <dbReference type="ARBA" id="ARBA00001946"/>
    </source>
</evidence>
<dbReference type="InterPro" id="IPR015797">
    <property type="entry name" value="NUDIX_hydrolase-like_dom_sf"/>
</dbReference>